<accession>A0A0E9SYH3</accession>
<organism evidence="1">
    <name type="scientific">Anguilla anguilla</name>
    <name type="common">European freshwater eel</name>
    <name type="synonym">Muraena anguilla</name>
    <dbReference type="NCBI Taxonomy" id="7936"/>
    <lineage>
        <taxon>Eukaryota</taxon>
        <taxon>Metazoa</taxon>
        <taxon>Chordata</taxon>
        <taxon>Craniata</taxon>
        <taxon>Vertebrata</taxon>
        <taxon>Euteleostomi</taxon>
        <taxon>Actinopterygii</taxon>
        <taxon>Neopterygii</taxon>
        <taxon>Teleostei</taxon>
        <taxon>Anguilliformes</taxon>
        <taxon>Anguillidae</taxon>
        <taxon>Anguilla</taxon>
    </lineage>
</organism>
<dbReference type="AlphaFoldDB" id="A0A0E9SYH3"/>
<sequence>MITENHLSYIRNCYVLKCQIMMLPKA</sequence>
<evidence type="ECO:0000313" key="1">
    <source>
        <dbReference type="EMBL" id="JAH45720.1"/>
    </source>
</evidence>
<reference evidence="1" key="1">
    <citation type="submission" date="2014-11" db="EMBL/GenBank/DDBJ databases">
        <authorList>
            <person name="Amaro Gonzalez C."/>
        </authorList>
    </citation>
    <scope>NUCLEOTIDE SEQUENCE</scope>
</reference>
<reference evidence="1" key="2">
    <citation type="journal article" date="2015" name="Fish Shellfish Immunol.">
        <title>Early steps in the European eel (Anguilla anguilla)-Vibrio vulnificus interaction in the gills: Role of the RtxA13 toxin.</title>
        <authorList>
            <person name="Callol A."/>
            <person name="Pajuelo D."/>
            <person name="Ebbesson L."/>
            <person name="Teles M."/>
            <person name="MacKenzie S."/>
            <person name="Amaro C."/>
        </authorList>
    </citation>
    <scope>NUCLEOTIDE SEQUENCE</scope>
</reference>
<protein>
    <submittedName>
        <fullName evidence="1">Uncharacterized protein</fullName>
    </submittedName>
</protein>
<dbReference type="EMBL" id="GBXM01062857">
    <property type="protein sequence ID" value="JAH45720.1"/>
    <property type="molecule type" value="Transcribed_RNA"/>
</dbReference>
<proteinExistence type="predicted"/>
<name>A0A0E9SYH3_ANGAN</name>